<comment type="subcellular location">
    <subcellularLocation>
        <location evidence="1">Cell inner membrane</location>
        <topology evidence="1">Single-pass membrane protein</topology>
        <orientation evidence="1">Periplasmic side</orientation>
    </subcellularLocation>
</comment>
<sequence length="336" mass="38290">MRHFHPLFLVLLIFTLCTGVVHGQAKKVGRIIDQKSKKPIPNAIVTYSGNPEGSLSNSFGYFEYPEDVTELVVSHISYATIQIPVDSYTPAILIPLKRENFTLPALTLQKYQELPVFTYQDSLRELMLQQRQQQSSELMMGPDFPGGIQSFHHYLLEEFQKSDTFPTDELSFNLLLEVDQEGAVKVQQEPQNPIALQVVGLVNNSPKWIPAFQNHEPCTSYLSQEIKITGKQLIIITEKQPQFPGGMEAFYKFVREEMNYPKKALKHAKKGRVYVRFVVEENGEISYAAPINRVGYGLDKEAVRIVRQTSGMWIPGTRNGKPTNVRMELPIIFRTN</sequence>
<name>A0A3D9KW49_MARFU</name>
<evidence type="ECO:0000256" key="2">
    <source>
        <dbReference type="ARBA" id="ARBA00006555"/>
    </source>
</evidence>
<evidence type="ECO:0000259" key="10">
    <source>
        <dbReference type="PROSITE" id="PS52015"/>
    </source>
</evidence>
<dbReference type="InterPro" id="IPR008969">
    <property type="entry name" value="CarboxyPept-like_regulatory"/>
</dbReference>
<dbReference type="PROSITE" id="PS52015">
    <property type="entry name" value="TONB_CTD"/>
    <property type="match status" value="1"/>
</dbReference>
<keyword evidence="9" id="KW-0472">Membrane</keyword>
<reference evidence="11 12" key="1">
    <citation type="submission" date="2018-07" db="EMBL/GenBank/DDBJ databases">
        <title>Genomic Encyclopedia of Type Strains, Phase IV (KMG-IV): sequencing the most valuable type-strain genomes for metagenomic binning, comparative biology and taxonomic classification.</title>
        <authorList>
            <person name="Goeker M."/>
        </authorList>
    </citation>
    <scope>NUCLEOTIDE SEQUENCE [LARGE SCALE GENOMIC DNA]</scope>
    <source>
        <strain evidence="11 12">DSM 4134</strain>
    </source>
</reference>
<dbReference type="RefSeq" id="WP_115870287.1">
    <property type="nucleotide sequence ID" value="NZ_QREG01000032.1"/>
</dbReference>
<evidence type="ECO:0000313" key="12">
    <source>
        <dbReference type="Proteomes" id="UP000256779"/>
    </source>
</evidence>
<dbReference type="NCBIfam" id="TIGR01352">
    <property type="entry name" value="tonB_Cterm"/>
    <property type="match status" value="1"/>
</dbReference>
<keyword evidence="12" id="KW-1185">Reference proteome</keyword>
<keyword evidence="5" id="KW-0997">Cell inner membrane</keyword>
<dbReference type="GO" id="GO:0055085">
    <property type="term" value="P:transmembrane transport"/>
    <property type="evidence" value="ECO:0007669"/>
    <property type="project" value="InterPro"/>
</dbReference>
<evidence type="ECO:0000256" key="5">
    <source>
        <dbReference type="ARBA" id="ARBA00022519"/>
    </source>
</evidence>
<dbReference type="EMBL" id="QREG01000032">
    <property type="protein sequence ID" value="RED92196.1"/>
    <property type="molecule type" value="Genomic_DNA"/>
</dbReference>
<evidence type="ECO:0000256" key="6">
    <source>
        <dbReference type="ARBA" id="ARBA00022692"/>
    </source>
</evidence>
<dbReference type="InterPro" id="IPR037682">
    <property type="entry name" value="TonB_C"/>
</dbReference>
<dbReference type="PANTHER" id="PTHR33446:SF2">
    <property type="entry name" value="PROTEIN TONB"/>
    <property type="match status" value="1"/>
</dbReference>
<keyword evidence="6" id="KW-0812">Transmembrane</keyword>
<dbReference type="Gene3D" id="3.30.1150.10">
    <property type="match status" value="1"/>
</dbReference>
<comment type="similarity">
    <text evidence="2">Belongs to the TonB family.</text>
</comment>
<organism evidence="11 12">
    <name type="scientific">Marinoscillum furvescens DSM 4134</name>
    <dbReference type="NCBI Taxonomy" id="1122208"/>
    <lineage>
        <taxon>Bacteria</taxon>
        <taxon>Pseudomonadati</taxon>
        <taxon>Bacteroidota</taxon>
        <taxon>Cytophagia</taxon>
        <taxon>Cytophagales</taxon>
        <taxon>Reichenbachiellaceae</taxon>
        <taxon>Marinoscillum</taxon>
    </lineage>
</organism>
<dbReference type="PANTHER" id="PTHR33446">
    <property type="entry name" value="PROTEIN TONB-RELATED"/>
    <property type="match status" value="1"/>
</dbReference>
<evidence type="ECO:0000313" key="11">
    <source>
        <dbReference type="EMBL" id="RED92196.1"/>
    </source>
</evidence>
<dbReference type="GO" id="GO:0015031">
    <property type="term" value="P:protein transport"/>
    <property type="evidence" value="ECO:0007669"/>
    <property type="project" value="UniProtKB-KW"/>
</dbReference>
<protein>
    <submittedName>
        <fullName evidence="11">TonB family protein</fullName>
    </submittedName>
</protein>
<accession>A0A3D9KW49</accession>
<evidence type="ECO:0000256" key="4">
    <source>
        <dbReference type="ARBA" id="ARBA00022475"/>
    </source>
</evidence>
<dbReference type="Pfam" id="PF13715">
    <property type="entry name" value="CarbopepD_reg_2"/>
    <property type="match status" value="1"/>
</dbReference>
<evidence type="ECO:0000256" key="1">
    <source>
        <dbReference type="ARBA" id="ARBA00004383"/>
    </source>
</evidence>
<evidence type="ECO:0000256" key="3">
    <source>
        <dbReference type="ARBA" id="ARBA00022448"/>
    </source>
</evidence>
<dbReference type="Proteomes" id="UP000256779">
    <property type="component" value="Unassembled WGS sequence"/>
</dbReference>
<proteinExistence type="inferred from homology"/>
<keyword evidence="8" id="KW-1133">Transmembrane helix</keyword>
<evidence type="ECO:0000256" key="7">
    <source>
        <dbReference type="ARBA" id="ARBA00022927"/>
    </source>
</evidence>
<dbReference type="GO" id="GO:0098797">
    <property type="term" value="C:plasma membrane protein complex"/>
    <property type="evidence" value="ECO:0007669"/>
    <property type="project" value="TreeGrafter"/>
</dbReference>
<comment type="caution">
    <text evidence="11">The sequence shown here is derived from an EMBL/GenBank/DDBJ whole genome shotgun (WGS) entry which is preliminary data.</text>
</comment>
<feature type="domain" description="TonB C-terminal" evidence="10">
    <location>
        <begin position="245"/>
        <end position="336"/>
    </location>
</feature>
<dbReference type="OrthoDB" id="9812355at2"/>
<keyword evidence="4" id="KW-1003">Cell membrane</keyword>
<dbReference type="InterPro" id="IPR051045">
    <property type="entry name" value="TonB-dependent_transducer"/>
</dbReference>
<keyword evidence="3" id="KW-0813">Transport</keyword>
<dbReference type="AlphaFoldDB" id="A0A3D9KW49"/>
<dbReference type="SUPFAM" id="SSF74653">
    <property type="entry name" value="TolA/TonB C-terminal domain"/>
    <property type="match status" value="1"/>
</dbReference>
<dbReference type="Pfam" id="PF03544">
    <property type="entry name" value="TonB_C"/>
    <property type="match status" value="1"/>
</dbReference>
<dbReference type="SUPFAM" id="SSF49464">
    <property type="entry name" value="Carboxypeptidase regulatory domain-like"/>
    <property type="match status" value="1"/>
</dbReference>
<keyword evidence="7" id="KW-0653">Protein transport</keyword>
<dbReference type="GO" id="GO:0031992">
    <property type="term" value="F:energy transducer activity"/>
    <property type="evidence" value="ECO:0007669"/>
    <property type="project" value="TreeGrafter"/>
</dbReference>
<dbReference type="InterPro" id="IPR006260">
    <property type="entry name" value="TonB/TolA_C"/>
</dbReference>
<evidence type="ECO:0000256" key="8">
    <source>
        <dbReference type="ARBA" id="ARBA00022989"/>
    </source>
</evidence>
<gene>
    <name evidence="11" type="ORF">C7460_1328</name>
</gene>
<evidence type="ECO:0000256" key="9">
    <source>
        <dbReference type="ARBA" id="ARBA00023136"/>
    </source>
</evidence>